<sequence length="336" mass="36914">MKVANAADSNAGASSSTRSAIDENFSVKLICRNCRDPVPNIVEDFSAGDYVCGHCGLVLGDRIIDTRSEWRTFADSEGDDPSRVGDAGNPFLDEDQLDTMIARGGSNGAGLARALNRVQAQTNSQRREHMLLGAYKTISTLCDSYAIPKTIKDIAKQLFKKVSDEHLHRGKNHDATIAVCIFLACRQGQAPRTFKEICALTRVSLKEVTRTLKVIKSKLDTDTGMTLSNDLIERFCSNLKLDYETRRIARILSENVRKVGDTTGKSPLSVASACIYMATLLIGRERSPKAIAAISGVSELTIKYTYKILYNSRKELLTPDIMEHGRGVSEANLHIP</sequence>
<comment type="caution">
    <text evidence="11">The sequence shown here is derived from an EMBL/GenBank/DDBJ whole genome shotgun (WGS) entry which is preliminary data.</text>
</comment>
<dbReference type="InterPro" id="IPR036915">
    <property type="entry name" value="Cyclin-like_sf"/>
</dbReference>
<dbReference type="Pfam" id="PF00382">
    <property type="entry name" value="TFIIB"/>
    <property type="match status" value="2"/>
</dbReference>
<evidence type="ECO:0000259" key="10">
    <source>
        <dbReference type="PROSITE" id="PS51134"/>
    </source>
</evidence>
<feature type="domain" description="TFIIB-type" evidence="10">
    <location>
        <begin position="27"/>
        <end position="60"/>
    </location>
</feature>
<dbReference type="SUPFAM" id="SSF57783">
    <property type="entry name" value="Zinc beta-ribbon"/>
    <property type="match status" value="1"/>
</dbReference>
<dbReference type="Gene3D" id="1.10.472.10">
    <property type="entry name" value="Cyclin-like"/>
    <property type="match status" value="1"/>
</dbReference>
<evidence type="ECO:0000256" key="8">
    <source>
        <dbReference type="ARBA" id="ARBA00066213"/>
    </source>
</evidence>
<comment type="function">
    <text evidence="7">General factor that plays a major role in the activation of eukaryotic genes transcribed by RNA polymerase II.</text>
</comment>
<comment type="similarity">
    <text evidence="1">Belongs to the TFIIB family.</text>
</comment>
<dbReference type="GO" id="GO:0097550">
    <property type="term" value="C:transcription preinitiation complex"/>
    <property type="evidence" value="ECO:0007669"/>
    <property type="project" value="TreeGrafter"/>
</dbReference>
<dbReference type="GO" id="GO:0017025">
    <property type="term" value="F:TBP-class protein binding"/>
    <property type="evidence" value="ECO:0007669"/>
    <property type="project" value="InterPro"/>
</dbReference>
<dbReference type="FunFam" id="1.10.472.170:FF:000001">
    <property type="entry name" value="Transcription initiation factor IIB"/>
    <property type="match status" value="1"/>
</dbReference>
<evidence type="ECO:0000256" key="5">
    <source>
        <dbReference type="ARBA" id="ARBA00023163"/>
    </source>
</evidence>
<name>A0A9W8I418_9FUNG</name>
<dbReference type="PROSITE" id="PS51134">
    <property type="entry name" value="ZF_TFIIB"/>
    <property type="match status" value="1"/>
</dbReference>
<dbReference type="InterPro" id="IPR013763">
    <property type="entry name" value="Cyclin-like_dom"/>
</dbReference>
<evidence type="ECO:0000256" key="2">
    <source>
        <dbReference type="ARBA" id="ARBA00013932"/>
    </source>
</evidence>
<gene>
    <name evidence="11" type="primary">SUA7_3</name>
    <name evidence="11" type="ORF">H4R20_001616</name>
</gene>
<dbReference type="InterPro" id="IPR000812">
    <property type="entry name" value="TFIIB"/>
</dbReference>
<keyword evidence="12" id="KW-1185">Reference proteome</keyword>
<dbReference type="PANTHER" id="PTHR11618:SF13">
    <property type="entry name" value="TRANSCRIPTION INITIATION FACTOR IIB"/>
    <property type="match status" value="1"/>
</dbReference>
<dbReference type="GO" id="GO:0005634">
    <property type="term" value="C:nucleus"/>
    <property type="evidence" value="ECO:0007669"/>
    <property type="project" value="TreeGrafter"/>
</dbReference>
<dbReference type="InterPro" id="IPR023486">
    <property type="entry name" value="TFIIB_CS"/>
</dbReference>
<evidence type="ECO:0000256" key="7">
    <source>
        <dbReference type="ARBA" id="ARBA00056616"/>
    </source>
</evidence>
<dbReference type="Pfam" id="PF08271">
    <property type="entry name" value="Zn_Ribbon_TF"/>
    <property type="match status" value="1"/>
</dbReference>
<dbReference type="CDD" id="cd20551">
    <property type="entry name" value="CYCLIN_TFIIB_rpt1"/>
    <property type="match status" value="1"/>
</dbReference>
<dbReference type="Proteomes" id="UP001140094">
    <property type="component" value="Unassembled WGS sequence"/>
</dbReference>
<evidence type="ECO:0000256" key="3">
    <source>
        <dbReference type="ARBA" id="ARBA00022737"/>
    </source>
</evidence>
<dbReference type="OrthoDB" id="25790at2759"/>
<proteinExistence type="inferred from homology"/>
<dbReference type="InterPro" id="IPR013150">
    <property type="entry name" value="TFIIB_cyclin"/>
</dbReference>
<keyword evidence="4" id="KW-0805">Transcription regulation</keyword>
<dbReference type="SUPFAM" id="SSF47954">
    <property type="entry name" value="Cyclin-like"/>
    <property type="match status" value="2"/>
</dbReference>
<dbReference type="AlphaFoldDB" id="A0A9W8I418"/>
<dbReference type="GO" id="GO:0008270">
    <property type="term" value="F:zinc ion binding"/>
    <property type="evidence" value="ECO:0007669"/>
    <property type="project" value="UniProtKB-KW"/>
</dbReference>
<evidence type="ECO:0000256" key="9">
    <source>
        <dbReference type="PROSITE-ProRule" id="PRU00469"/>
    </source>
</evidence>
<comment type="subunit">
    <text evidence="8">Associates with TFIID-IIA (DA complex) to form TFIID-IIA-IIB (DAB-complex) which is then recognized by polymerase II.</text>
</comment>
<protein>
    <recommendedName>
        <fullName evidence="2">Transcription initiation factor IIB</fullName>
    </recommendedName>
    <alternativeName>
        <fullName evidence="6">General transcription factor TFIIB</fullName>
    </alternativeName>
</protein>
<dbReference type="PANTHER" id="PTHR11618">
    <property type="entry name" value="TRANSCRIPTION INITIATION FACTOR IIB-RELATED"/>
    <property type="match status" value="1"/>
</dbReference>
<dbReference type="GO" id="GO:0016251">
    <property type="term" value="F:RNA polymerase II general transcription initiation factor activity"/>
    <property type="evidence" value="ECO:0007669"/>
    <property type="project" value="TreeGrafter"/>
</dbReference>
<keyword evidence="9" id="KW-0862">Zinc</keyword>
<keyword evidence="3" id="KW-0677">Repeat</keyword>
<evidence type="ECO:0000313" key="11">
    <source>
        <dbReference type="EMBL" id="KAJ2806634.1"/>
    </source>
</evidence>
<dbReference type="Gene3D" id="1.10.472.170">
    <property type="match status" value="1"/>
</dbReference>
<evidence type="ECO:0000256" key="1">
    <source>
        <dbReference type="ARBA" id="ARBA00010857"/>
    </source>
</evidence>
<evidence type="ECO:0000256" key="4">
    <source>
        <dbReference type="ARBA" id="ARBA00023015"/>
    </source>
</evidence>
<reference evidence="11" key="1">
    <citation type="submission" date="2022-07" db="EMBL/GenBank/DDBJ databases">
        <title>Phylogenomic reconstructions and comparative analyses of Kickxellomycotina fungi.</title>
        <authorList>
            <person name="Reynolds N.K."/>
            <person name="Stajich J.E."/>
            <person name="Barry K."/>
            <person name="Grigoriev I.V."/>
            <person name="Crous P."/>
            <person name="Smith M.E."/>
        </authorList>
    </citation>
    <scope>NUCLEOTIDE SEQUENCE</scope>
    <source>
        <strain evidence="11">NRRL 1565</strain>
    </source>
</reference>
<accession>A0A9W8I418</accession>
<evidence type="ECO:0000313" key="12">
    <source>
        <dbReference type="Proteomes" id="UP001140094"/>
    </source>
</evidence>
<evidence type="ECO:0000256" key="6">
    <source>
        <dbReference type="ARBA" id="ARBA00031706"/>
    </source>
</evidence>
<keyword evidence="5" id="KW-0804">Transcription</keyword>
<dbReference type="PRINTS" id="PR00685">
    <property type="entry name" value="TIFACTORIIB"/>
</dbReference>
<keyword evidence="9" id="KW-0863">Zinc-finger</keyword>
<organism evidence="11 12">
    <name type="scientific">Coemansia guatemalensis</name>
    <dbReference type="NCBI Taxonomy" id="2761395"/>
    <lineage>
        <taxon>Eukaryota</taxon>
        <taxon>Fungi</taxon>
        <taxon>Fungi incertae sedis</taxon>
        <taxon>Zoopagomycota</taxon>
        <taxon>Kickxellomycotina</taxon>
        <taxon>Kickxellomycetes</taxon>
        <taxon>Kickxellales</taxon>
        <taxon>Kickxellaceae</taxon>
        <taxon>Coemansia</taxon>
    </lineage>
</organism>
<dbReference type="EMBL" id="JANBUO010000173">
    <property type="protein sequence ID" value="KAJ2806634.1"/>
    <property type="molecule type" value="Genomic_DNA"/>
</dbReference>
<dbReference type="SMART" id="SM00385">
    <property type="entry name" value="CYCLIN"/>
    <property type="match status" value="2"/>
</dbReference>
<keyword evidence="9" id="KW-0479">Metal-binding</keyword>
<dbReference type="PROSITE" id="PS00782">
    <property type="entry name" value="TFIIB"/>
    <property type="match status" value="1"/>
</dbReference>
<dbReference type="GO" id="GO:0051123">
    <property type="term" value="P:RNA polymerase II preinitiation complex assembly"/>
    <property type="evidence" value="ECO:0007669"/>
    <property type="project" value="UniProtKB-ARBA"/>
</dbReference>
<dbReference type="InterPro" id="IPR013137">
    <property type="entry name" value="Znf_TFIIB"/>
</dbReference>